<organism evidence="3 4">
    <name type="scientific">Rhizobium oryziradicis</name>
    <dbReference type="NCBI Taxonomy" id="1867956"/>
    <lineage>
        <taxon>Bacteria</taxon>
        <taxon>Pseudomonadati</taxon>
        <taxon>Pseudomonadota</taxon>
        <taxon>Alphaproteobacteria</taxon>
        <taxon>Hyphomicrobiales</taxon>
        <taxon>Rhizobiaceae</taxon>
        <taxon>Rhizobium/Agrobacterium group</taxon>
        <taxon>Rhizobium</taxon>
    </lineage>
</organism>
<evidence type="ECO:0000256" key="1">
    <source>
        <dbReference type="ARBA" id="ARBA00010751"/>
    </source>
</evidence>
<dbReference type="Proteomes" id="UP000186894">
    <property type="component" value="Unassembled WGS sequence"/>
</dbReference>
<sequence length="110" mass="11614">MILTTSIDIPNRKIDRVVSIVANEVAIGLNIFKDIANNWRGFIGGRSSTSEKALKEARNACLEGLKHEAAEAGANAVIAVNVNYSQISTTGSGDILFIAATGTAVVLQEQ</sequence>
<dbReference type="Gene3D" id="3.30.110.70">
    <property type="entry name" value="Hypothetical protein apc22750. Chain B"/>
    <property type="match status" value="1"/>
</dbReference>
<dbReference type="EMBL" id="MKIM01000027">
    <property type="protein sequence ID" value="OLP44878.1"/>
    <property type="molecule type" value="Genomic_DNA"/>
</dbReference>
<dbReference type="SUPFAM" id="SSF117782">
    <property type="entry name" value="YbjQ-like"/>
    <property type="match status" value="1"/>
</dbReference>
<dbReference type="Pfam" id="PF01906">
    <property type="entry name" value="YbjQ_1"/>
    <property type="match status" value="1"/>
</dbReference>
<keyword evidence="4" id="KW-1185">Reference proteome</keyword>
<accession>A0A1Q8ZSB3</accession>
<dbReference type="AlphaFoldDB" id="A0A1Q8ZSB3"/>
<protein>
    <recommendedName>
        <fullName evidence="2">UPF0145 protein BJF95_09690</fullName>
    </recommendedName>
</protein>
<dbReference type="HAMAP" id="MF_00338">
    <property type="entry name" value="UPF0145"/>
    <property type="match status" value="1"/>
</dbReference>
<gene>
    <name evidence="3" type="ORF">BJF95_09690</name>
</gene>
<dbReference type="PANTHER" id="PTHR34068:SF1">
    <property type="entry name" value="UPF0145 PROTEIN YBJQ"/>
    <property type="match status" value="1"/>
</dbReference>
<dbReference type="PANTHER" id="PTHR34068">
    <property type="entry name" value="UPF0145 PROTEIN YBJQ"/>
    <property type="match status" value="1"/>
</dbReference>
<evidence type="ECO:0000313" key="4">
    <source>
        <dbReference type="Proteomes" id="UP000186894"/>
    </source>
</evidence>
<dbReference type="InterPro" id="IPR002765">
    <property type="entry name" value="UPF0145_YbjQ-like"/>
</dbReference>
<dbReference type="InterPro" id="IPR035439">
    <property type="entry name" value="UPF0145_dom_sf"/>
</dbReference>
<evidence type="ECO:0000256" key="2">
    <source>
        <dbReference type="HAMAP-Rule" id="MF_00338"/>
    </source>
</evidence>
<reference evidence="3 4" key="1">
    <citation type="submission" date="2016-09" db="EMBL/GenBank/DDBJ databases">
        <title>Rhizobium oryziradicis sp. nov., isolated from the root of rice.</title>
        <authorList>
            <person name="Zhao J."/>
            <person name="Zhang X."/>
        </authorList>
    </citation>
    <scope>NUCLEOTIDE SEQUENCE [LARGE SCALE GENOMIC DNA]</scope>
    <source>
        <strain evidence="3 4">N19</strain>
    </source>
</reference>
<dbReference type="STRING" id="1867956.BJF95_09690"/>
<proteinExistence type="inferred from homology"/>
<comment type="caution">
    <text evidence="3">The sequence shown here is derived from an EMBL/GenBank/DDBJ whole genome shotgun (WGS) entry which is preliminary data.</text>
</comment>
<comment type="similarity">
    <text evidence="1 2">Belongs to the UPF0145 family.</text>
</comment>
<name>A0A1Q8ZSB3_9HYPH</name>
<evidence type="ECO:0000313" key="3">
    <source>
        <dbReference type="EMBL" id="OLP44878.1"/>
    </source>
</evidence>